<evidence type="ECO:0000256" key="2">
    <source>
        <dbReference type="SAM" id="MobiDB-lite"/>
    </source>
</evidence>
<feature type="region of interest" description="Disordered" evidence="2">
    <location>
        <begin position="1"/>
        <end position="24"/>
    </location>
</feature>
<dbReference type="CDD" id="cd16936">
    <property type="entry name" value="HATPase_RsbW-like"/>
    <property type="match status" value="1"/>
</dbReference>
<accession>A0ABV6E380</accession>
<evidence type="ECO:0000313" key="4">
    <source>
        <dbReference type="EMBL" id="MFC0223457.1"/>
    </source>
</evidence>
<dbReference type="SUPFAM" id="SSF55785">
    <property type="entry name" value="PYP-like sensor domain (PAS domain)"/>
    <property type="match status" value="1"/>
</dbReference>
<proteinExistence type="predicted"/>
<dbReference type="PANTHER" id="PTHR43156:SF2">
    <property type="entry name" value="STAGE II SPORULATION PROTEIN E"/>
    <property type="match status" value="1"/>
</dbReference>
<feature type="domain" description="STAS" evidence="3">
    <location>
        <begin position="584"/>
        <end position="633"/>
    </location>
</feature>
<dbReference type="Proteomes" id="UP001589698">
    <property type="component" value="Unassembled WGS sequence"/>
</dbReference>
<dbReference type="InterPro" id="IPR036890">
    <property type="entry name" value="HATPase_C_sf"/>
</dbReference>
<name>A0ABV6E380_9ACTN</name>
<dbReference type="SMART" id="SM00387">
    <property type="entry name" value="HATPase_c"/>
    <property type="match status" value="1"/>
</dbReference>
<organism evidence="4 5">
    <name type="scientific">Nocardioides zeicaulis</name>
    <dbReference type="NCBI Taxonomy" id="1776857"/>
    <lineage>
        <taxon>Bacteria</taxon>
        <taxon>Bacillati</taxon>
        <taxon>Actinomycetota</taxon>
        <taxon>Actinomycetes</taxon>
        <taxon>Propionibacteriales</taxon>
        <taxon>Nocardioidaceae</taxon>
        <taxon>Nocardioides</taxon>
    </lineage>
</organism>
<dbReference type="InterPro" id="IPR052016">
    <property type="entry name" value="Bact_Sigma-Reg"/>
</dbReference>
<keyword evidence="5" id="KW-1185">Reference proteome</keyword>
<protein>
    <submittedName>
        <fullName evidence="4">SpoIIE family protein phosphatase</fullName>
    </submittedName>
</protein>
<dbReference type="SUPFAM" id="SSF55874">
    <property type="entry name" value="ATPase domain of HSP90 chaperone/DNA topoisomerase II/histidine kinase"/>
    <property type="match status" value="1"/>
</dbReference>
<dbReference type="SUPFAM" id="SSF81606">
    <property type="entry name" value="PP2C-like"/>
    <property type="match status" value="1"/>
</dbReference>
<dbReference type="Pfam" id="PF07228">
    <property type="entry name" value="SpoIIE"/>
    <property type="match status" value="1"/>
</dbReference>
<dbReference type="Gene3D" id="3.60.40.10">
    <property type="entry name" value="PPM-type phosphatase domain"/>
    <property type="match status" value="1"/>
</dbReference>
<feature type="region of interest" description="Disordered" evidence="2">
    <location>
        <begin position="550"/>
        <end position="574"/>
    </location>
</feature>
<dbReference type="Pfam" id="PF08448">
    <property type="entry name" value="PAS_4"/>
    <property type="match status" value="1"/>
</dbReference>
<gene>
    <name evidence="4" type="ORF">ACFFJG_13280</name>
</gene>
<sequence length="670" mass="70044">MSDASRRRDGVDGAGSGGDQSADARVGTAEDVLATFELLPAATVCLRGPDHVVVAANAAYRAAMGKEEMIGLPISEAVPELAGQMAFEMVDRVWRTGRPEVQREWRIEVYDPVGAPSEIFVDFTGTPYAGASGEREGIIFEAHVVTERVRRREAEAREAQARRELVAAREVVTSLQLAMLPAGLPALPAVDLAAGYIVAEVDAAAGGDWFDAVPLGEGRVAVVVGDVVGHGVEASAVMGGLRAVLAAALMSTGDLTDALRQLDRYALTVPGAHAATVCVAVIDPGSTRVSYCTAGHPPPLLVSRRGATFAPGSGAAPLATGGHLPVAQLDLEPGSALVLYSDGLVERPEHHPAEAATDLAHVAGTAFRGETPGSAHARLAQRLCTMPLELLLRETGHVDDVTILAAHRLERSVPDVDVVLPATPAAIQDARLETAVLIGSNDLSHSSAMAFHHAVSELVANAVEHAYADRADRSHPGEVRLRACLTDDGTLRAVVSDHGRWRVREPEHRGLGLSLVEQLAHRLTIEHGDTGRRGTTVTVEVPARRDVHLSTAAGPPPPHLPGSGELSLSVHDGERGGSARATRVVVAGPVDLLGAERLRSALLGAAAGPYDIVLDLAEVTLLTSRAVQVIAELSATPVTGPRIWVNAPAGSPAAHVLDLVHLPVQRLPTP</sequence>
<dbReference type="PROSITE" id="PS50801">
    <property type="entry name" value="STAS"/>
    <property type="match status" value="1"/>
</dbReference>
<dbReference type="InterPro" id="IPR036457">
    <property type="entry name" value="PPM-type-like_dom_sf"/>
</dbReference>
<dbReference type="InterPro" id="IPR013656">
    <property type="entry name" value="PAS_4"/>
</dbReference>
<dbReference type="InterPro" id="IPR001932">
    <property type="entry name" value="PPM-type_phosphatase-like_dom"/>
</dbReference>
<dbReference type="InterPro" id="IPR002645">
    <property type="entry name" value="STAS_dom"/>
</dbReference>
<dbReference type="Gene3D" id="3.30.750.24">
    <property type="entry name" value="STAS domain"/>
    <property type="match status" value="1"/>
</dbReference>
<evidence type="ECO:0000256" key="1">
    <source>
        <dbReference type="ARBA" id="ARBA00022801"/>
    </source>
</evidence>
<dbReference type="InterPro" id="IPR003594">
    <property type="entry name" value="HATPase_dom"/>
</dbReference>
<evidence type="ECO:0000313" key="5">
    <source>
        <dbReference type="Proteomes" id="UP001589698"/>
    </source>
</evidence>
<dbReference type="InterPro" id="IPR035965">
    <property type="entry name" value="PAS-like_dom_sf"/>
</dbReference>
<dbReference type="PANTHER" id="PTHR43156">
    <property type="entry name" value="STAGE II SPORULATION PROTEIN E-RELATED"/>
    <property type="match status" value="1"/>
</dbReference>
<reference evidence="4 5" key="1">
    <citation type="submission" date="2024-09" db="EMBL/GenBank/DDBJ databases">
        <authorList>
            <person name="Sun Q."/>
            <person name="Mori K."/>
        </authorList>
    </citation>
    <scope>NUCLEOTIDE SEQUENCE [LARGE SCALE GENOMIC DNA]</scope>
    <source>
        <strain evidence="4 5">CCM 8654</strain>
    </source>
</reference>
<comment type="caution">
    <text evidence="4">The sequence shown here is derived from an EMBL/GenBank/DDBJ whole genome shotgun (WGS) entry which is preliminary data.</text>
</comment>
<dbReference type="Gene3D" id="3.30.450.20">
    <property type="entry name" value="PAS domain"/>
    <property type="match status" value="1"/>
</dbReference>
<feature type="compositionally biased region" description="Basic and acidic residues" evidence="2">
    <location>
        <begin position="1"/>
        <end position="11"/>
    </location>
</feature>
<dbReference type="EMBL" id="JBHLXH010000001">
    <property type="protein sequence ID" value="MFC0223457.1"/>
    <property type="molecule type" value="Genomic_DNA"/>
</dbReference>
<evidence type="ECO:0000259" key="3">
    <source>
        <dbReference type="PROSITE" id="PS50801"/>
    </source>
</evidence>
<dbReference type="Pfam" id="PF13581">
    <property type="entry name" value="HATPase_c_2"/>
    <property type="match status" value="1"/>
</dbReference>
<keyword evidence="1" id="KW-0378">Hydrolase</keyword>
<dbReference type="RefSeq" id="WP_378519203.1">
    <property type="nucleotide sequence ID" value="NZ_CBCSDI010000004.1"/>
</dbReference>
<dbReference type="Gene3D" id="3.30.565.10">
    <property type="entry name" value="Histidine kinase-like ATPase, C-terminal domain"/>
    <property type="match status" value="1"/>
</dbReference>
<dbReference type="SMART" id="SM00331">
    <property type="entry name" value="PP2C_SIG"/>
    <property type="match status" value="1"/>
</dbReference>
<dbReference type="InterPro" id="IPR036513">
    <property type="entry name" value="STAS_dom_sf"/>
</dbReference>